<name>A0A0J1C4I8_9NEIS</name>
<evidence type="ECO:0000313" key="2">
    <source>
        <dbReference type="EMBL" id="KLT73228.1"/>
    </source>
</evidence>
<accession>A0A0J1C4I8</accession>
<dbReference type="PROSITE" id="PS51257">
    <property type="entry name" value="PROKAR_LIPOPROTEIN"/>
    <property type="match status" value="1"/>
</dbReference>
<evidence type="ECO:0000313" key="3">
    <source>
        <dbReference type="Proteomes" id="UP000036027"/>
    </source>
</evidence>
<dbReference type="AlphaFoldDB" id="A0A0J1C4I8"/>
<dbReference type="PATRIC" id="fig|1470200.3.peg.1718"/>
<dbReference type="Proteomes" id="UP000036027">
    <property type="component" value="Unassembled WGS sequence"/>
</dbReference>
<evidence type="ECO:0008006" key="4">
    <source>
        <dbReference type="Google" id="ProtNLM"/>
    </source>
</evidence>
<keyword evidence="1" id="KW-0732">Signal</keyword>
<gene>
    <name evidence="2" type="ORF">PL75_03055</name>
</gene>
<reference evidence="2 3" key="1">
    <citation type="submission" date="2014-11" db="EMBL/GenBank/DDBJ databases">
        <title>Genome of a novel goose pathogen.</title>
        <authorList>
            <person name="Hansen C.M."/>
            <person name="Hueffer K."/>
            <person name="Choi S.C."/>
        </authorList>
    </citation>
    <scope>NUCLEOTIDE SEQUENCE [LARGE SCALE GENOMIC DNA]</scope>
    <source>
        <strain evidence="2 3">KH1503</strain>
    </source>
</reference>
<evidence type="ECO:0000256" key="1">
    <source>
        <dbReference type="SAM" id="SignalP"/>
    </source>
</evidence>
<dbReference type="OrthoDB" id="6853546at2"/>
<dbReference type="EMBL" id="JTDO01000004">
    <property type="protein sequence ID" value="KLT73228.1"/>
    <property type="molecule type" value="Genomic_DNA"/>
</dbReference>
<keyword evidence="3" id="KW-1185">Reference proteome</keyword>
<feature type="chain" id="PRO_5005248602" description="Lipoprotein" evidence="1">
    <location>
        <begin position="26"/>
        <end position="219"/>
    </location>
</feature>
<sequence>MLPRFSLIHPAVLLLALAGCTNVTGKPMNDIQQTVNQEKFQVKKNPNPKEAYEFTVTLKDAPDNLEAVSAYAHYFIPNCRYDTNKLMGARANFQATISVPFEKVNSNVYKGTVYFDALLDEDYLNQEKPCHWQWGLLGMDFEPNPNISMVRYSGRVTDRDKVSDNLYRQDGYYTLWRFNQPRGNSNSIKKFTVQLSSKEKFGEEQKKQLAIIRYEVRKK</sequence>
<protein>
    <recommendedName>
        <fullName evidence="4">Lipoprotein</fullName>
    </recommendedName>
</protein>
<dbReference type="RefSeq" id="WP_047760454.1">
    <property type="nucleotide sequence ID" value="NZ_CP091510.1"/>
</dbReference>
<feature type="signal peptide" evidence="1">
    <location>
        <begin position="1"/>
        <end position="25"/>
    </location>
</feature>
<proteinExistence type="predicted"/>
<comment type="caution">
    <text evidence="2">The sequence shown here is derived from an EMBL/GenBank/DDBJ whole genome shotgun (WGS) entry which is preliminary data.</text>
</comment>
<organism evidence="2 3">
    <name type="scientific">Neisseria arctica</name>
    <dbReference type="NCBI Taxonomy" id="1470200"/>
    <lineage>
        <taxon>Bacteria</taxon>
        <taxon>Pseudomonadati</taxon>
        <taxon>Pseudomonadota</taxon>
        <taxon>Betaproteobacteria</taxon>
        <taxon>Neisseriales</taxon>
        <taxon>Neisseriaceae</taxon>
        <taxon>Neisseria</taxon>
    </lineage>
</organism>